<gene>
    <name evidence="10" type="ORF">Tsubulata_036270</name>
</gene>
<evidence type="ECO:0000256" key="4">
    <source>
        <dbReference type="ARBA" id="ARBA00023163"/>
    </source>
</evidence>
<dbReference type="GO" id="GO:0006357">
    <property type="term" value="P:regulation of transcription by RNA polymerase II"/>
    <property type="evidence" value="ECO:0007669"/>
    <property type="project" value="InterPro"/>
</dbReference>
<dbReference type="Proteomes" id="UP001141552">
    <property type="component" value="Unassembled WGS sequence"/>
</dbReference>
<reference evidence="10" key="1">
    <citation type="submission" date="2022-02" db="EMBL/GenBank/DDBJ databases">
        <authorList>
            <person name="Henning P.M."/>
            <person name="McCubbin A.G."/>
            <person name="Shore J.S."/>
        </authorList>
    </citation>
    <scope>NUCLEOTIDE SEQUENCE</scope>
    <source>
        <strain evidence="10">F60SS</strain>
        <tissue evidence="10">Leaves</tissue>
    </source>
</reference>
<comment type="caution">
    <text evidence="10">The sequence shown here is derived from an EMBL/GenBank/DDBJ whole genome shotgun (WGS) entry which is preliminary data.</text>
</comment>
<dbReference type="GO" id="GO:0035267">
    <property type="term" value="C:NuA4 histone acetyltransferase complex"/>
    <property type="evidence" value="ECO:0007669"/>
    <property type="project" value="InterPro"/>
</dbReference>
<keyword evidence="11" id="KW-1185">Reference proteome</keyword>
<evidence type="ECO:0000259" key="9">
    <source>
        <dbReference type="Pfam" id="PF10513"/>
    </source>
</evidence>
<dbReference type="Pfam" id="PF10513">
    <property type="entry name" value="EPL1"/>
    <property type="match status" value="1"/>
</dbReference>
<feature type="region of interest" description="Disordered" evidence="8">
    <location>
        <begin position="32"/>
        <end position="117"/>
    </location>
</feature>
<feature type="compositionally biased region" description="Polar residues" evidence="8">
    <location>
        <begin position="50"/>
        <end position="61"/>
    </location>
</feature>
<keyword evidence="5 6" id="KW-0539">Nucleus</keyword>
<feature type="domain" description="Enhancer of polycomb-like N-terminal" evidence="9">
    <location>
        <begin position="555"/>
        <end position="645"/>
    </location>
</feature>
<protein>
    <recommendedName>
        <fullName evidence="6">Enhancer of polycomb-like protein</fullName>
    </recommendedName>
</protein>
<feature type="compositionally biased region" description="Low complexity" evidence="8">
    <location>
        <begin position="81"/>
        <end position="91"/>
    </location>
</feature>
<accession>A0A9Q0JGG8</accession>
<comment type="subcellular location">
    <subcellularLocation>
        <location evidence="1 6">Nucleus</location>
    </subcellularLocation>
</comment>
<evidence type="ECO:0000256" key="2">
    <source>
        <dbReference type="ARBA" id="ARBA00008035"/>
    </source>
</evidence>
<organism evidence="10 11">
    <name type="scientific">Turnera subulata</name>
    <dbReference type="NCBI Taxonomy" id="218843"/>
    <lineage>
        <taxon>Eukaryota</taxon>
        <taxon>Viridiplantae</taxon>
        <taxon>Streptophyta</taxon>
        <taxon>Embryophyta</taxon>
        <taxon>Tracheophyta</taxon>
        <taxon>Spermatophyta</taxon>
        <taxon>Magnoliopsida</taxon>
        <taxon>eudicotyledons</taxon>
        <taxon>Gunneridae</taxon>
        <taxon>Pentapetalae</taxon>
        <taxon>rosids</taxon>
        <taxon>fabids</taxon>
        <taxon>Malpighiales</taxon>
        <taxon>Passifloraceae</taxon>
        <taxon>Turnera</taxon>
    </lineage>
</organism>
<dbReference type="GO" id="GO:0005634">
    <property type="term" value="C:nucleus"/>
    <property type="evidence" value="ECO:0007669"/>
    <property type="project" value="UniProtKB-SubCell"/>
</dbReference>
<evidence type="ECO:0000256" key="6">
    <source>
        <dbReference type="RuleBase" id="RU361124"/>
    </source>
</evidence>
<sequence>MPSVSARRKTREFGVVKGADGARVLRSGRRVLTESVEKKQRGGAYDGNEWYSSKAKNSPKNHGNKENGWANGAAKVKKQVVPRVKNAVVNKKVAKKLPKNDPKSQPKKVEDESLDPSGGTDGRFGIVYCRKRKRVFGVEKGETLRGKRFRLQFSRRQRRNERLVRSTPEFSVVVRGGGLDCFLGSVLRCIRRSSLEVSELADFLLTEPISSVFASVGIQFLKDPPSVRTGICRFFAPQQFVPMLSVDFSAIPLCFAEMHLRLSFRPRFLSLEPVNNSLDDDELDETISNSKVDDSCIQMETETAEAKTVVPKVDNSCSSLVAHPSVRASKLAVRNIPYRNGLSSRGVRKRRSSGRGRKARNATFVGMRGGDGALVSDLISSRRNGIPFSSVVSKNKLRSSVRGKSAPSLEVVGSTVLAETSGMDSSKLKLRSSLRRSSVANVKEATTAAAAGTQDMGMATCSANVLVIDFDRCFRIKDASIVLETSDSGEWVLVVKKDGTTRYTHSAQKVMKPCSSNRVTHDILWSVDDNLKLEFPNRQDWLIFKDLYKECYDRNVPSSASKAIPVPGVCEVFGYEGFSAPFSRPSAYICIKNDELARALARRTANYDMDSEDEEWLKKLNDAFSVETDHLSEDKFELMIDFFERASYCGMVEFDEEAVMNQCQELGRRDLVEAVYGYWMRKRKQKRAPLLRVFQAYQAKKPPVVPRPVLRKRRSFKRQASQCGRGKQPSVLLANLCLVFYIAMAAEQEALEEQNARLKVEEAKASAMKAVELAIAKRRRAQLLMENADLAVFKAAMALEIADDAHGSANVAVPLMTEGCKDL</sequence>
<keyword evidence="3 6" id="KW-0805">Transcription regulation</keyword>
<comment type="similarity">
    <text evidence="2 6">Belongs to the enhancer of polycomb family.</text>
</comment>
<keyword evidence="7" id="KW-0175">Coiled coil</keyword>
<evidence type="ECO:0000256" key="3">
    <source>
        <dbReference type="ARBA" id="ARBA00023015"/>
    </source>
</evidence>
<feature type="coiled-coil region" evidence="7">
    <location>
        <begin position="741"/>
        <end position="771"/>
    </location>
</feature>
<reference evidence="10" key="2">
    <citation type="journal article" date="2023" name="Plants (Basel)">
        <title>Annotation of the Turnera subulata (Passifloraceae) Draft Genome Reveals the S-Locus Evolved after the Divergence of Turneroideae from Passifloroideae in a Stepwise Manner.</title>
        <authorList>
            <person name="Henning P.M."/>
            <person name="Roalson E.H."/>
            <person name="Mir W."/>
            <person name="McCubbin A.G."/>
            <person name="Shore J.S."/>
        </authorList>
    </citation>
    <scope>NUCLEOTIDE SEQUENCE</scope>
    <source>
        <strain evidence="10">F60SS</strain>
    </source>
</reference>
<dbReference type="PANTHER" id="PTHR14898">
    <property type="entry name" value="ENHANCER OF POLYCOMB"/>
    <property type="match status" value="1"/>
</dbReference>
<name>A0A9Q0JGG8_9ROSI</name>
<evidence type="ECO:0000256" key="8">
    <source>
        <dbReference type="SAM" id="MobiDB-lite"/>
    </source>
</evidence>
<evidence type="ECO:0000256" key="1">
    <source>
        <dbReference type="ARBA" id="ARBA00004123"/>
    </source>
</evidence>
<dbReference type="OrthoDB" id="435275at2759"/>
<evidence type="ECO:0000256" key="7">
    <source>
        <dbReference type="SAM" id="Coils"/>
    </source>
</evidence>
<evidence type="ECO:0000256" key="5">
    <source>
        <dbReference type="ARBA" id="ARBA00023242"/>
    </source>
</evidence>
<evidence type="ECO:0000313" key="11">
    <source>
        <dbReference type="Proteomes" id="UP001141552"/>
    </source>
</evidence>
<dbReference type="InterPro" id="IPR019542">
    <property type="entry name" value="Enhancer_polycomb-like_N"/>
</dbReference>
<keyword evidence="4 6" id="KW-0804">Transcription</keyword>
<feature type="compositionally biased region" description="Basic and acidic residues" evidence="8">
    <location>
        <begin position="98"/>
        <end position="111"/>
    </location>
</feature>
<evidence type="ECO:0000313" key="10">
    <source>
        <dbReference type="EMBL" id="KAJ4840809.1"/>
    </source>
</evidence>
<dbReference type="EMBL" id="JAKUCV010002943">
    <property type="protein sequence ID" value="KAJ4840809.1"/>
    <property type="molecule type" value="Genomic_DNA"/>
</dbReference>
<proteinExistence type="inferred from homology"/>
<dbReference type="InterPro" id="IPR024943">
    <property type="entry name" value="Enhancer_polycomb"/>
</dbReference>
<dbReference type="AlphaFoldDB" id="A0A9Q0JGG8"/>